<keyword evidence="3" id="KW-0808">Transferase</keyword>
<dbReference type="InterPro" id="IPR011009">
    <property type="entry name" value="Kinase-like_dom_sf"/>
</dbReference>
<reference evidence="11 12" key="1">
    <citation type="submission" date="2018-08" db="EMBL/GenBank/DDBJ databases">
        <title>Sequencing the genomes of 1000 actinobacteria strains.</title>
        <authorList>
            <person name="Klenk H.-P."/>
        </authorList>
    </citation>
    <scope>NUCLEOTIDE SEQUENCE [LARGE SCALE GENOMIC DNA]</scope>
    <source>
        <strain evidence="11 12">DSM 22967</strain>
    </source>
</reference>
<dbReference type="CDD" id="cd14014">
    <property type="entry name" value="STKc_PknB_like"/>
    <property type="match status" value="1"/>
</dbReference>
<dbReference type="RefSeq" id="WP_115921325.1">
    <property type="nucleotide sequence ID" value="NZ_QTUA01000001.1"/>
</dbReference>
<keyword evidence="4" id="KW-0547">Nucleotide-binding</keyword>
<comment type="catalytic activity">
    <reaction evidence="7">
        <text>L-threonyl-[protein] + ATP = O-phospho-L-threonyl-[protein] + ADP + H(+)</text>
        <dbReference type="Rhea" id="RHEA:46608"/>
        <dbReference type="Rhea" id="RHEA-COMP:11060"/>
        <dbReference type="Rhea" id="RHEA-COMP:11605"/>
        <dbReference type="ChEBI" id="CHEBI:15378"/>
        <dbReference type="ChEBI" id="CHEBI:30013"/>
        <dbReference type="ChEBI" id="CHEBI:30616"/>
        <dbReference type="ChEBI" id="CHEBI:61977"/>
        <dbReference type="ChEBI" id="CHEBI:456216"/>
        <dbReference type="EC" id="2.7.11.1"/>
    </reaction>
</comment>
<dbReference type="Proteomes" id="UP000256253">
    <property type="component" value="Unassembled WGS sequence"/>
</dbReference>
<dbReference type="GO" id="GO:0045717">
    <property type="term" value="P:negative regulation of fatty acid biosynthetic process"/>
    <property type="evidence" value="ECO:0007669"/>
    <property type="project" value="UniProtKB-ARBA"/>
</dbReference>
<dbReference type="PROSITE" id="PS00108">
    <property type="entry name" value="PROTEIN_KINASE_ST"/>
    <property type="match status" value="1"/>
</dbReference>
<evidence type="ECO:0000256" key="9">
    <source>
        <dbReference type="SAM" id="MobiDB-lite"/>
    </source>
</evidence>
<dbReference type="Pfam" id="PF00069">
    <property type="entry name" value="Pkinase"/>
    <property type="match status" value="1"/>
</dbReference>
<proteinExistence type="predicted"/>
<dbReference type="SUPFAM" id="SSF56112">
    <property type="entry name" value="Protein kinase-like (PK-like)"/>
    <property type="match status" value="1"/>
</dbReference>
<feature type="domain" description="Protein kinase" evidence="10">
    <location>
        <begin position="13"/>
        <end position="270"/>
    </location>
</feature>
<keyword evidence="6" id="KW-0067">ATP-binding</keyword>
<dbReference type="Pfam" id="PF02342">
    <property type="entry name" value="TerD"/>
    <property type="match status" value="1"/>
</dbReference>
<dbReference type="Gene3D" id="2.60.60.30">
    <property type="entry name" value="sav2460 like domains"/>
    <property type="match status" value="1"/>
</dbReference>
<dbReference type="FunFam" id="1.10.510.10:FF:000021">
    <property type="entry name" value="Serine/threonine protein kinase"/>
    <property type="match status" value="1"/>
</dbReference>
<dbReference type="Gene3D" id="3.30.200.20">
    <property type="entry name" value="Phosphorylase Kinase, domain 1"/>
    <property type="match status" value="1"/>
</dbReference>
<evidence type="ECO:0000256" key="1">
    <source>
        <dbReference type="ARBA" id="ARBA00012513"/>
    </source>
</evidence>
<dbReference type="SMART" id="SM00220">
    <property type="entry name" value="S_TKc"/>
    <property type="match status" value="1"/>
</dbReference>
<feature type="region of interest" description="Disordered" evidence="9">
    <location>
        <begin position="284"/>
        <end position="330"/>
    </location>
</feature>
<keyword evidence="12" id="KW-1185">Reference proteome</keyword>
<comment type="catalytic activity">
    <reaction evidence="8">
        <text>L-seryl-[protein] + ATP = O-phospho-L-seryl-[protein] + ADP + H(+)</text>
        <dbReference type="Rhea" id="RHEA:17989"/>
        <dbReference type="Rhea" id="RHEA-COMP:9863"/>
        <dbReference type="Rhea" id="RHEA-COMP:11604"/>
        <dbReference type="ChEBI" id="CHEBI:15378"/>
        <dbReference type="ChEBI" id="CHEBI:29999"/>
        <dbReference type="ChEBI" id="CHEBI:30616"/>
        <dbReference type="ChEBI" id="CHEBI:83421"/>
        <dbReference type="ChEBI" id="CHEBI:456216"/>
        <dbReference type="EC" id="2.7.11.1"/>
    </reaction>
</comment>
<evidence type="ECO:0000256" key="6">
    <source>
        <dbReference type="ARBA" id="ARBA00022840"/>
    </source>
</evidence>
<dbReference type="InterPro" id="IPR000719">
    <property type="entry name" value="Prot_kinase_dom"/>
</dbReference>
<dbReference type="OrthoDB" id="9762169at2"/>
<evidence type="ECO:0000313" key="12">
    <source>
        <dbReference type="Proteomes" id="UP000256253"/>
    </source>
</evidence>
<dbReference type="GO" id="GO:0005524">
    <property type="term" value="F:ATP binding"/>
    <property type="evidence" value="ECO:0007669"/>
    <property type="project" value="UniProtKB-KW"/>
</dbReference>
<dbReference type="InterPro" id="IPR008271">
    <property type="entry name" value="Ser/Thr_kinase_AS"/>
</dbReference>
<dbReference type="PROSITE" id="PS50011">
    <property type="entry name" value="PROTEIN_KINASE_DOM"/>
    <property type="match status" value="1"/>
</dbReference>
<dbReference type="PANTHER" id="PTHR43289:SF6">
    <property type="entry name" value="SERINE_THREONINE-PROTEIN KINASE NEKL-3"/>
    <property type="match status" value="1"/>
</dbReference>
<dbReference type="GO" id="GO:0004674">
    <property type="term" value="F:protein serine/threonine kinase activity"/>
    <property type="evidence" value="ECO:0007669"/>
    <property type="project" value="UniProtKB-KW"/>
</dbReference>
<evidence type="ECO:0000256" key="7">
    <source>
        <dbReference type="ARBA" id="ARBA00047899"/>
    </source>
</evidence>
<gene>
    <name evidence="11" type="ORF">DFJ65_0112</name>
</gene>
<dbReference type="Gene3D" id="1.10.510.10">
    <property type="entry name" value="Transferase(Phosphotransferase) domain 1"/>
    <property type="match status" value="1"/>
</dbReference>
<keyword evidence="5 11" id="KW-0418">Kinase</keyword>
<evidence type="ECO:0000256" key="3">
    <source>
        <dbReference type="ARBA" id="ARBA00022679"/>
    </source>
</evidence>
<dbReference type="EMBL" id="QTUA01000001">
    <property type="protein sequence ID" value="REF29178.1"/>
    <property type="molecule type" value="Genomic_DNA"/>
</dbReference>
<dbReference type="CDD" id="cd06974">
    <property type="entry name" value="TerD_like"/>
    <property type="match status" value="1"/>
</dbReference>
<evidence type="ECO:0000256" key="4">
    <source>
        <dbReference type="ARBA" id="ARBA00022741"/>
    </source>
</evidence>
<dbReference type="PANTHER" id="PTHR43289">
    <property type="entry name" value="MITOGEN-ACTIVATED PROTEIN KINASE KINASE KINASE 20-RELATED"/>
    <property type="match status" value="1"/>
</dbReference>
<evidence type="ECO:0000259" key="10">
    <source>
        <dbReference type="PROSITE" id="PS50011"/>
    </source>
</evidence>
<name>A0A3D9UI87_9MICO</name>
<accession>A0A3D9UI87</accession>
<dbReference type="EC" id="2.7.11.1" evidence="1"/>
<comment type="caution">
    <text evidence="11">The sequence shown here is derived from an EMBL/GenBank/DDBJ whole genome shotgun (WGS) entry which is preliminary data.</text>
</comment>
<evidence type="ECO:0000313" key="11">
    <source>
        <dbReference type="EMBL" id="REF29178.1"/>
    </source>
</evidence>
<dbReference type="InterPro" id="IPR003325">
    <property type="entry name" value="TerD"/>
</dbReference>
<evidence type="ECO:0000256" key="2">
    <source>
        <dbReference type="ARBA" id="ARBA00022527"/>
    </source>
</evidence>
<feature type="compositionally biased region" description="Low complexity" evidence="9">
    <location>
        <begin position="314"/>
        <end position="324"/>
    </location>
</feature>
<dbReference type="FunFam" id="3.30.200.20:FF:000035">
    <property type="entry name" value="Serine/threonine protein kinase Stk1"/>
    <property type="match status" value="1"/>
</dbReference>
<keyword evidence="2 11" id="KW-0723">Serine/threonine-protein kinase</keyword>
<sequence length="515" mass="53961">MSAAAAGRVGNRYELRARIAGGGMGEVWRAHDEVLDRPVAVKMLHAGLAGDPGFLERFRVEARNAAKLSHGNIAQVHDYGEDAGSAYLVMELVEGEPLSALIKQRAPFSPADAVALLVQAAAALEAAHRKGIIHRDVKPANVVVDADGVAKLTDFGIARALGSAGMTRAGEVLGTPQYLPPEAALGHEIGPFSDVYSLAVVAFEMLSGHWPFTADTAVGLAMAHVSQPPPPLPAGVPTSIADVVHRGLAKEPADRYPGAAQFADALSEALEQVPPALVDEDISEVSTTVFRRPEVQPETGAEPSAEADAEHGAEPAGEAASGLEPSTELDAEHDADPEVLAARTTTVHPEAQHGRALLAPGQNSTVPGRFVEVTVSVAAGVGEQLDPVAFELDAHGQALGDSSFVFFNNPVSGSGAVSLSQNGIRIDLDQLPDECEAVVVALADDHPIGEQQLEARVAIGEVELALDTRVLSAERAVILARIYRRDGMWKLRNVMAGWADGLEPLVRAFGIDVAD</sequence>
<evidence type="ECO:0000256" key="5">
    <source>
        <dbReference type="ARBA" id="ARBA00022777"/>
    </source>
</evidence>
<protein>
    <recommendedName>
        <fullName evidence="1">non-specific serine/threonine protein kinase</fullName>
        <ecNumber evidence="1">2.7.11.1</ecNumber>
    </recommendedName>
</protein>
<evidence type="ECO:0000256" key="8">
    <source>
        <dbReference type="ARBA" id="ARBA00048679"/>
    </source>
</evidence>
<dbReference type="AlphaFoldDB" id="A0A3D9UI87"/>
<organism evidence="11 12">
    <name type="scientific">Calidifontibacter indicus</name>
    <dbReference type="NCBI Taxonomy" id="419650"/>
    <lineage>
        <taxon>Bacteria</taxon>
        <taxon>Bacillati</taxon>
        <taxon>Actinomycetota</taxon>
        <taxon>Actinomycetes</taxon>
        <taxon>Micrococcales</taxon>
        <taxon>Dermacoccaceae</taxon>
        <taxon>Calidifontibacter</taxon>
    </lineage>
</organism>